<reference evidence="11 12" key="1">
    <citation type="submission" date="2015-09" db="EMBL/GenBank/DDBJ databases">
        <title>Host preference determinants of Valsa canker pathogens revealed by comparative genomics.</title>
        <authorList>
            <person name="Yin Z."/>
            <person name="Huang L."/>
        </authorList>
    </citation>
    <scope>NUCLEOTIDE SEQUENCE [LARGE SCALE GENOMIC DNA]</scope>
    <source>
        <strain evidence="11 12">YSFL</strain>
    </source>
</reference>
<dbReference type="EMBL" id="LJZO01000018">
    <property type="protein sequence ID" value="ROV97022.1"/>
    <property type="molecule type" value="Genomic_DNA"/>
</dbReference>
<evidence type="ECO:0000256" key="9">
    <source>
        <dbReference type="SAM" id="Phobius"/>
    </source>
</evidence>
<dbReference type="InterPro" id="IPR011701">
    <property type="entry name" value="MFS"/>
</dbReference>
<evidence type="ECO:0000256" key="1">
    <source>
        <dbReference type="ARBA" id="ARBA00004141"/>
    </source>
</evidence>
<feature type="region of interest" description="Disordered" evidence="8">
    <location>
        <begin position="62"/>
        <end position="84"/>
    </location>
</feature>
<feature type="transmembrane region" description="Helical" evidence="9">
    <location>
        <begin position="419"/>
        <end position="438"/>
    </location>
</feature>
<keyword evidence="5 9" id="KW-0812">Transmembrane</keyword>
<dbReference type="PROSITE" id="PS50850">
    <property type="entry name" value="MFS"/>
    <property type="match status" value="1"/>
</dbReference>
<comment type="caution">
    <text evidence="11">The sequence shown here is derived from an EMBL/GenBank/DDBJ whole genome shotgun (WGS) entry which is preliminary data.</text>
</comment>
<evidence type="ECO:0000313" key="12">
    <source>
        <dbReference type="Proteomes" id="UP000284375"/>
    </source>
</evidence>
<feature type="transmembrane region" description="Helical" evidence="9">
    <location>
        <begin position="233"/>
        <end position="251"/>
    </location>
</feature>
<dbReference type="Pfam" id="PF07690">
    <property type="entry name" value="MFS_1"/>
    <property type="match status" value="1"/>
</dbReference>
<protein>
    <recommendedName>
        <fullName evidence="10">Major facilitator superfamily (MFS) profile domain-containing protein</fullName>
    </recommendedName>
</protein>
<proteinExistence type="inferred from homology"/>
<name>A0A423W0Z7_CYTCH</name>
<feature type="transmembrane region" description="Helical" evidence="9">
    <location>
        <begin position="377"/>
        <end position="399"/>
    </location>
</feature>
<feature type="transmembrane region" description="Helical" evidence="9">
    <location>
        <begin position="199"/>
        <end position="221"/>
    </location>
</feature>
<evidence type="ECO:0000256" key="7">
    <source>
        <dbReference type="ARBA" id="ARBA00023136"/>
    </source>
</evidence>
<evidence type="ECO:0000313" key="11">
    <source>
        <dbReference type="EMBL" id="ROV97022.1"/>
    </source>
</evidence>
<evidence type="ECO:0000256" key="2">
    <source>
        <dbReference type="ARBA" id="ARBA00004236"/>
    </source>
</evidence>
<keyword evidence="4" id="KW-1003">Cell membrane</keyword>
<comment type="subcellular location">
    <subcellularLocation>
        <location evidence="2">Cell membrane</location>
    </subcellularLocation>
    <subcellularLocation>
        <location evidence="1">Membrane</location>
        <topology evidence="1">Multi-pass membrane protein</topology>
    </subcellularLocation>
</comment>
<dbReference type="FunFam" id="1.20.1250.20:FF:000082">
    <property type="entry name" value="MFS multidrug transporter, putative"/>
    <property type="match status" value="1"/>
</dbReference>
<comment type="similarity">
    <text evidence="3">Belongs to the major facilitator superfamily.</text>
</comment>
<keyword evidence="7 9" id="KW-0472">Membrane</keyword>
<keyword evidence="6 9" id="KW-1133">Transmembrane helix</keyword>
<feature type="domain" description="Major facilitator superfamily (MFS) profile" evidence="10">
    <location>
        <begin position="101"/>
        <end position="567"/>
    </location>
</feature>
<evidence type="ECO:0000256" key="4">
    <source>
        <dbReference type="ARBA" id="ARBA00022475"/>
    </source>
</evidence>
<feature type="transmembrane region" description="Helical" evidence="9">
    <location>
        <begin position="174"/>
        <end position="193"/>
    </location>
</feature>
<accession>A0A423W0Z7</accession>
<feature type="transmembrane region" description="Helical" evidence="9">
    <location>
        <begin position="263"/>
        <end position="292"/>
    </location>
</feature>
<feature type="transmembrane region" description="Helical" evidence="9">
    <location>
        <begin position="333"/>
        <end position="357"/>
    </location>
</feature>
<dbReference type="GO" id="GO:0022857">
    <property type="term" value="F:transmembrane transporter activity"/>
    <property type="evidence" value="ECO:0007669"/>
    <property type="project" value="InterPro"/>
</dbReference>
<dbReference type="SUPFAM" id="SSF103473">
    <property type="entry name" value="MFS general substrate transporter"/>
    <property type="match status" value="1"/>
</dbReference>
<evidence type="ECO:0000256" key="3">
    <source>
        <dbReference type="ARBA" id="ARBA00008335"/>
    </source>
</evidence>
<dbReference type="STRING" id="252740.A0A423W0Z7"/>
<gene>
    <name evidence="11" type="ORF">VSDG_04130</name>
</gene>
<dbReference type="Proteomes" id="UP000284375">
    <property type="component" value="Unassembled WGS sequence"/>
</dbReference>
<evidence type="ECO:0000256" key="6">
    <source>
        <dbReference type="ARBA" id="ARBA00022989"/>
    </source>
</evidence>
<feature type="transmembrane region" description="Helical" evidence="9">
    <location>
        <begin position="148"/>
        <end position="165"/>
    </location>
</feature>
<keyword evidence="12" id="KW-1185">Reference proteome</keyword>
<organism evidence="11 12">
    <name type="scientific">Cytospora chrysosperma</name>
    <name type="common">Cytospora canker fungus</name>
    <name type="synonym">Sphaeria chrysosperma</name>
    <dbReference type="NCBI Taxonomy" id="252740"/>
    <lineage>
        <taxon>Eukaryota</taxon>
        <taxon>Fungi</taxon>
        <taxon>Dikarya</taxon>
        <taxon>Ascomycota</taxon>
        <taxon>Pezizomycotina</taxon>
        <taxon>Sordariomycetes</taxon>
        <taxon>Sordariomycetidae</taxon>
        <taxon>Diaporthales</taxon>
        <taxon>Cytosporaceae</taxon>
        <taxon>Cytospora</taxon>
    </lineage>
</organism>
<dbReference type="PANTHER" id="PTHR23502">
    <property type="entry name" value="MAJOR FACILITATOR SUPERFAMILY"/>
    <property type="match status" value="1"/>
</dbReference>
<feature type="transmembrane region" description="Helical" evidence="9">
    <location>
        <begin position="488"/>
        <end position="513"/>
    </location>
</feature>
<dbReference type="AlphaFoldDB" id="A0A423W0Z7"/>
<dbReference type="InterPro" id="IPR020846">
    <property type="entry name" value="MFS_dom"/>
</dbReference>
<evidence type="ECO:0000259" key="10">
    <source>
        <dbReference type="PROSITE" id="PS50850"/>
    </source>
</evidence>
<evidence type="ECO:0000256" key="8">
    <source>
        <dbReference type="SAM" id="MobiDB-lite"/>
    </source>
</evidence>
<dbReference type="OrthoDB" id="5141738at2759"/>
<evidence type="ECO:0000256" key="5">
    <source>
        <dbReference type="ARBA" id="ARBA00022692"/>
    </source>
</evidence>
<dbReference type="InterPro" id="IPR036259">
    <property type="entry name" value="MFS_trans_sf"/>
</dbReference>
<dbReference type="GO" id="GO:0005886">
    <property type="term" value="C:plasma membrane"/>
    <property type="evidence" value="ECO:0007669"/>
    <property type="project" value="UniProtKB-SubCell"/>
</dbReference>
<dbReference type="PANTHER" id="PTHR23502:SF74">
    <property type="entry name" value="MAJOR FACILITATOR SUPERFAMILY (MFS) PROFILE DOMAIN-CONTAINING PROTEIN"/>
    <property type="match status" value="1"/>
</dbReference>
<feature type="transmembrane region" description="Helical" evidence="9">
    <location>
        <begin position="109"/>
        <end position="128"/>
    </location>
</feature>
<dbReference type="Gene3D" id="1.20.1250.20">
    <property type="entry name" value="MFS general substrate transporter like domains"/>
    <property type="match status" value="1"/>
</dbReference>
<sequence length="567" mass="62764">MAVTKTSDATGPKLRPQPSREYLAITILTWLLCTSSGNTFEGGESRLLHLVSDIDDEDATSRYREERADNNVVDDGPGSALSSDDKGALVTWLPNDPENPYNWSKVKKAFVAFTTVTTVLNSTIGSALPSNAIPYITKEWDVTSQTQAVLPISIFLVGPIIWAPVTEQFGRRPSVIGTFMMFCIWTMACALAPNWPAFLIFRFFVGVFASAPIAIVAGIMANIYGEHRTRGRAMAAFMASTVFGPVVAPIISGFCPPTIGWRWAFWIALIYAGVSMVPLAFLPETYGPILLLRRARRLRRENPKANVLAPHELEKVDLHQLVVRVLTRPIRMLFFELIVSATCAYLALCYAVFYMTFQAFSIIYVDLYSLSRGVEGLIFLAIGAGALLALPVFFGWDAYLQKAQDEGKAWTRKEECRRLPLACLGGPLFVVSLFWLGWTSREGIPFWVPMLSGIPFGMGFQLIFMAIMFPLPPGHVLPFACTPMYNRLGIAGASSLLAGLSCLMCAIPFVFIWKGEKIRAGSRFCTAIQERKEEMARRMEEQSRRMRKVGGDAGGVLAGAKRVKEEV</sequence>